<name>A0A0L0S6K1_ALLM3</name>
<evidence type="ECO:0000256" key="7">
    <source>
        <dbReference type="ARBA" id="ARBA00023242"/>
    </source>
</evidence>
<evidence type="ECO:0000313" key="11">
    <source>
        <dbReference type="EMBL" id="KNE58065.1"/>
    </source>
</evidence>
<dbReference type="PROSITE" id="PS52002">
    <property type="entry name" value="SM"/>
    <property type="match status" value="1"/>
</dbReference>
<evidence type="ECO:0000256" key="6">
    <source>
        <dbReference type="ARBA" id="ARBA00023187"/>
    </source>
</evidence>
<dbReference type="GO" id="GO:0005685">
    <property type="term" value="C:U1 snRNP"/>
    <property type="evidence" value="ECO:0007669"/>
    <property type="project" value="TreeGrafter"/>
</dbReference>
<dbReference type="InterPro" id="IPR010920">
    <property type="entry name" value="LSM_dom_sf"/>
</dbReference>
<dbReference type="GO" id="GO:0003723">
    <property type="term" value="F:RNA binding"/>
    <property type="evidence" value="ECO:0007669"/>
    <property type="project" value="UniProtKB-UniRule"/>
</dbReference>
<dbReference type="PIRSF" id="PIRSF037188">
    <property type="entry name" value="U6_snRNA_Lsm7"/>
    <property type="match status" value="1"/>
</dbReference>
<comment type="subcellular location">
    <subcellularLocation>
        <location evidence="1 9">Nucleus</location>
    </subcellularLocation>
</comment>
<dbReference type="CDD" id="cd01719">
    <property type="entry name" value="Sm_G"/>
    <property type="match status" value="1"/>
</dbReference>
<evidence type="ECO:0000256" key="2">
    <source>
        <dbReference type="ARBA" id="ARBA00006850"/>
    </source>
</evidence>
<accession>A0A0L0S6K1</accession>
<evidence type="ECO:0000313" key="12">
    <source>
        <dbReference type="EMBL" id="KNE59260.1"/>
    </source>
</evidence>
<evidence type="ECO:0000256" key="8">
    <source>
        <dbReference type="ARBA" id="ARBA00023274"/>
    </source>
</evidence>
<sequence>MVKAATPELKKCMDRKVFCQLNAGRKVTGVLRGFDPFMNLVLDQAVEELESGEKHNIGTVVIRGNSVVMLEAMDKVY</sequence>
<dbReference type="Proteomes" id="UP000054350">
    <property type="component" value="Unassembled WGS sequence"/>
</dbReference>
<dbReference type="GO" id="GO:0005682">
    <property type="term" value="C:U5 snRNP"/>
    <property type="evidence" value="ECO:0007669"/>
    <property type="project" value="TreeGrafter"/>
</dbReference>
<dbReference type="FunFam" id="2.30.30.100:FF:000023">
    <property type="entry name" value="Small nuclear ribonucleoprotein G"/>
    <property type="match status" value="1"/>
</dbReference>
<dbReference type="InterPro" id="IPR001163">
    <property type="entry name" value="Sm_dom_euk/arc"/>
</dbReference>
<dbReference type="InterPro" id="IPR044641">
    <property type="entry name" value="Lsm7/SmG-like"/>
</dbReference>
<dbReference type="GO" id="GO:0034719">
    <property type="term" value="C:SMN-Sm protein complex"/>
    <property type="evidence" value="ECO:0007669"/>
    <property type="project" value="TreeGrafter"/>
</dbReference>
<evidence type="ECO:0000256" key="9">
    <source>
        <dbReference type="RuleBase" id="RU365052"/>
    </source>
</evidence>
<dbReference type="GO" id="GO:0071013">
    <property type="term" value="C:catalytic step 2 spliceosome"/>
    <property type="evidence" value="ECO:0007669"/>
    <property type="project" value="TreeGrafter"/>
</dbReference>
<dbReference type="InterPro" id="IPR034098">
    <property type="entry name" value="Sm_G"/>
</dbReference>
<keyword evidence="5 9" id="KW-0694">RNA-binding</keyword>
<evidence type="ECO:0000256" key="4">
    <source>
        <dbReference type="ARBA" id="ARBA00022728"/>
    </source>
</evidence>
<dbReference type="AlphaFoldDB" id="A0A0L0S6K1"/>
<dbReference type="Pfam" id="PF01423">
    <property type="entry name" value="LSM"/>
    <property type="match status" value="1"/>
</dbReference>
<dbReference type="eggNOG" id="KOG1780">
    <property type="taxonomic scope" value="Eukaryota"/>
</dbReference>
<dbReference type="GO" id="GO:0005686">
    <property type="term" value="C:U2 snRNP"/>
    <property type="evidence" value="ECO:0007669"/>
    <property type="project" value="TreeGrafter"/>
</dbReference>
<dbReference type="GO" id="GO:0097526">
    <property type="term" value="C:spliceosomal tri-snRNP complex"/>
    <property type="evidence" value="ECO:0007669"/>
    <property type="project" value="TreeGrafter"/>
</dbReference>
<dbReference type="SMART" id="SM00651">
    <property type="entry name" value="Sm"/>
    <property type="match status" value="1"/>
</dbReference>
<protein>
    <recommendedName>
        <fullName evidence="9">Small nuclear ribonucleoprotein G</fullName>
        <shortName evidence="9">snRNP-G</shortName>
    </recommendedName>
</protein>
<dbReference type="GO" id="GO:0005689">
    <property type="term" value="C:U12-type spliceosomal complex"/>
    <property type="evidence" value="ECO:0007669"/>
    <property type="project" value="TreeGrafter"/>
</dbReference>
<evidence type="ECO:0000256" key="3">
    <source>
        <dbReference type="ARBA" id="ARBA00022664"/>
    </source>
</evidence>
<dbReference type="EMBL" id="GG745332">
    <property type="protein sequence ID" value="KNE58065.1"/>
    <property type="molecule type" value="Genomic_DNA"/>
</dbReference>
<dbReference type="VEuPathDB" id="FungiDB:AMAG_04889"/>
<evidence type="ECO:0000313" key="13">
    <source>
        <dbReference type="Proteomes" id="UP000054350"/>
    </source>
</evidence>
<dbReference type="InterPro" id="IPR047575">
    <property type="entry name" value="Sm"/>
</dbReference>
<keyword evidence="8 9" id="KW-0687">Ribonucleoprotein</keyword>
<keyword evidence="7 9" id="KW-0539">Nucleus</keyword>
<keyword evidence="6 9" id="KW-0508">mRNA splicing</keyword>
<dbReference type="GO" id="GO:0071011">
    <property type="term" value="C:precatalytic spliceosome"/>
    <property type="evidence" value="ECO:0007669"/>
    <property type="project" value="TreeGrafter"/>
</dbReference>
<evidence type="ECO:0000259" key="10">
    <source>
        <dbReference type="PROSITE" id="PS52002"/>
    </source>
</evidence>
<dbReference type="OMA" id="MSKAQPP"/>
<reference evidence="13" key="2">
    <citation type="submission" date="2009-11" db="EMBL/GenBank/DDBJ databases">
        <title>The Genome Sequence of Allomyces macrogynus strain ATCC 38327.</title>
        <authorList>
            <consortium name="The Broad Institute Genome Sequencing Platform"/>
            <person name="Russ C."/>
            <person name="Cuomo C."/>
            <person name="Shea T."/>
            <person name="Young S.K."/>
            <person name="Zeng Q."/>
            <person name="Koehrsen M."/>
            <person name="Haas B."/>
            <person name="Borodovsky M."/>
            <person name="Guigo R."/>
            <person name="Alvarado L."/>
            <person name="Berlin A."/>
            <person name="Borenstein D."/>
            <person name="Chen Z."/>
            <person name="Engels R."/>
            <person name="Freedman E."/>
            <person name="Gellesch M."/>
            <person name="Goldberg J."/>
            <person name="Griggs A."/>
            <person name="Gujja S."/>
            <person name="Heiman D."/>
            <person name="Hepburn T."/>
            <person name="Howarth C."/>
            <person name="Jen D."/>
            <person name="Larson L."/>
            <person name="Lewis B."/>
            <person name="Mehta T."/>
            <person name="Park D."/>
            <person name="Pearson M."/>
            <person name="Roberts A."/>
            <person name="Saif S."/>
            <person name="Shenoy N."/>
            <person name="Sisk P."/>
            <person name="Stolte C."/>
            <person name="Sykes S."/>
            <person name="Walk T."/>
            <person name="White J."/>
            <person name="Yandava C."/>
            <person name="Burger G."/>
            <person name="Gray M.W."/>
            <person name="Holland P.W.H."/>
            <person name="King N."/>
            <person name="Lang F.B.F."/>
            <person name="Roger A.J."/>
            <person name="Ruiz-Trillo I."/>
            <person name="Lander E."/>
            <person name="Nusbaum C."/>
        </authorList>
    </citation>
    <scope>NUCLEOTIDE SEQUENCE [LARGE SCALE GENOMIC DNA]</scope>
    <source>
        <strain evidence="13">ATCC 38327</strain>
    </source>
</reference>
<keyword evidence="3 9" id="KW-0507">mRNA processing</keyword>
<gene>
    <name evidence="12" type="ORF">AMAG_03571</name>
    <name evidence="11" type="ORF">AMAG_04889</name>
</gene>
<feature type="domain" description="Sm" evidence="10">
    <location>
        <begin position="4"/>
        <end position="76"/>
    </location>
</feature>
<dbReference type="PANTHER" id="PTHR10553">
    <property type="entry name" value="SMALL NUCLEAR RIBONUCLEOPROTEIN"/>
    <property type="match status" value="1"/>
</dbReference>
<reference evidence="11 13" key="1">
    <citation type="submission" date="2009-11" db="EMBL/GenBank/DDBJ databases">
        <title>Annotation of Allomyces macrogynus ATCC 38327.</title>
        <authorList>
            <consortium name="The Broad Institute Genome Sequencing Platform"/>
            <person name="Russ C."/>
            <person name="Cuomo C."/>
            <person name="Burger G."/>
            <person name="Gray M.W."/>
            <person name="Holland P.W.H."/>
            <person name="King N."/>
            <person name="Lang F.B.F."/>
            <person name="Roger A.J."/>
            <person name="Ruiz-Trillo I."/>
            <person name="Young S.K."/>
            <person name="Zeng Q."/>
            <person name="Gargeya S."/>
            <person name="Fitzgerald M."/>
            <person name="Haas B."/>
            <person name="Abouelleil A."/>
            <person name="Alvarado L."/>
            <person name="Arachchi H.M."/>
            <person name="Berlin A."/>
            <person name="Chapman S.B."/>
            <person name="Gearin G."/>
            <person name="Goldberg J."/>
            <person name="Griggs A."/>
            <person name="Gujja S."/>
            <person name="Hansen M."/>
            <person name="Heiman D."/>
            <person name="Howarth C."/>
            <person name="Larimer J."/>
            <person name="Lui A."/>
            <person name="MacDonald P.J.P."/>
            <person name="McCowen C."/>
            <person name="Montmayeur A."/>
            <person name="Murphy C."/>
            <person name="Neiman D."/>
            <person name="Pearson M."/>
            <person name="Priest M."/>
            <person name="Roberts A."/>
            <person name="Saif S."/>
            <person name="Shea T."/>
            <person name="Sisk P."/>
            <person name="Stolte C."/>
            <person name="Sykes S."/>
            <person name="Wortman J."/>
            <person name="Nusbaum C."/>
            <person name="Birren B."/>
        </authorList>
    </citation>
    <scope>NUCLEOTIDE SEQUENCE [LARGE SCALE GENOMIC DNA]</scope>
    <source>
        <strain evidence="11 13">ATCC 38327</strain>
    </source>
</reference>
<dbReference type="Gene3D" id="2.30.30.100">
    <property type="match status" value="1"/>
</dbReference>
<evidence type="ECO:0000256" key="1">
    <source>
        <dbReference type="ARBA" id="ARBA00004123"/>
    </source>
</evidence>
<evidence type="ECO:0000256" key="5">
    <source>
        <dbReference type="ARBA" id="ARBA00022884"/>
    </source>
</evidence>
<dbReference type="GO" id="GO:0000387">
    <property type="term" value="P:spliceosomal snRNP assembly"/>
    <property type="evidence" value="ECO:0007669"/>
    <property type="project" value="UniProtKB-UniRule"/>
</dbReference>
<keyword evidence="13" id="KW-1185">Reference proteome</keyword>
<organism evidence="11 13">
    <name type="scientific">Allomyces macrogynus (strain ATCC 38327)</name>
    <name type="common">Allomyces javanicus var. macrogynus</name>
    <dbReference type="NCBI Taxonomy" id="578462"/>
    <lineage>
        <taxon>Eukaryota</taxon>
        <taxon>Fungi</taxon>
        <taxon>Fungi incertae sedis</taxon>
        <taxon>Blastocladiomycota</taxon>
        <taxon>Blastocladiomycetes</taxon>
        <taxon>Blastocladiales</taxon>
        <taxon>Blastocladiaceae</taxon>
        <taxon>Allomyces</taxon>
    </lineage>
</organism>
<dbReference type="STRING" id="578462.A0A0L0S6K1"/>
<dbReference type="SUPFAM" id="SSF50182">
    <property type="entry name" value="Sm-like ribonucleoproteins"/>
    <property type="match status" value="1"/>
</dbReference>
<dbReference type="VEuPathDB" id="FungiDB:AMAG_03571"/>
<dbReference type="GO" id="GO:0071004">
    <property type="term" value="C:U2-type prespliceosome"/>
    <property type="evidence" value="ECO:0007669"/>
    <property type="project" value="TreeGrafter"/>
</dbReference>
<proteinExistence type="inferred from homology"/>
<dbReference type="EMBL" id="GG745334">
    <property type="protein sequence ID" value="KNE59260.1"/>
    <property type="molecule type" value="Genomic_DNA"/>
</dbReference>
<dbReference type="OrthoDB" id="2146at2759"/>
<dbReference type="PANTHER" id="PTHR10553:SF2">
    <property type="entry name" value="SMALL NUCLEAR RIBONUCLEOPROTEIN G"/>
    <property type="match status" value="1"/>
</dbReference>
<comment type="function">
    <text evidence="9">Plays a role in pre-mRNA splicing.</text>
</comment>
<dbReference type="GO" id="GO:0005687">
    <property type="term" value="C:U4 snRNP"/>
    <property type="evidence" value="ECO:0007669"/>
    <property type="project" value="TreeGrafter"/>
</dbReference>
<comment type="similarity">
    <text evidence="2 9">Belongs to the snRNP Sm proteins family.</text>
</comment>
<keyword evidence="4 9" id="KW-0747">Spliceosome</keyword>